<keyword evidence="1" id="KW-1133">Transmembrane helix</keyword>
<name>A0A0V0YIB1_TRIPS</name>
<evidence type="ECO:0000313" key="2">
    <source>
        <dbReference type="EMBL" id="KRX99835.1"/>
    </source>
</evidence>
<protein>
    <submittedName>
        <fullName evidence="2">Uncharacterized protein</fullName>
    </submittedName>
</protein>
<proteinExistence type="predicted"/>
<keyword evidence="1" id="KW-0472">Membrane</keyword>
<feature type="transmembrane region" description="Helical" evidence="1">
    <location>
        <begin position="220"/>
        <end position="239"/>
    </location>
</feature>
<evidence type="ECO:0000256" key="1">
    <source>
        <dbReference type="SAM" id="Phobius"/>
    </source>
</evidence>
<dbReference type="EMBL" id="JYDU01000012">
    <property type="protein sequence ID" value="KRX99835.1"/>
    <property type="molecule type" value="Genomic_DNA"/>
</dbReference>
<dbReference type="Pfam" id="PF16100">
    <property type="entry name" value="RMI2"/>
    <property type="match status" value="1"/>
</dbReference>
<evidence type="ECO:0000313" key="3">
    <source>
        <dbReference type="Proteomes" id="UP000054815"/>
    </source>
</evidence>
<comment type="caution">
    <text evidence="2">The sequence shown here is derived from an EMBL/GenBank/DDBJ whole genome shotgun (WGS) entry which is preliminary data.</text>
</comment>
<organism evidence="2 3">
    <name type="scientific">Trichinella pseudospiralis</name>
    <name type="common">Parasitic roundworm</name>
    <dbReference type="NCBI Taxonomy" id="6337"/>
    <lineage>
        <taxon>Eukaryota</taxon>
        <taxon>Metazoa</taxon>
        <taxon>Ecdysozoa</taxon>
        <taxon>Nematoda</taxon>
        <taxon>Enoplea</taxon>
        <taxon>Dorylaimia</taxon>
        <taxon>Trichinellida</taxon>
        <taxon>Trichinellidae</taxon>
        <taxon>Trichinella</taxon>
    </lineage>
</organism>
<reference evidence="2 3" key="1">
    <citation type="submission" date="2015-01" db="EMBL/GenBank/DDBJ databases">
        <title>Evolution of Trichinella species and genotypes.</title>
        <authorList>
            <person name="Korhonen P.K."/>
            <person name="Edoardo P."/>
            <person name="Giuseppe L.R."/>
            <person name="Gasser R.B."/>
        </authorList>
    </citation>
    <scope>NUCLEOTIDE SEQUENCE [LARGE SCALE GENOMIC DNA]</scope>
    <source>
        <strain evidence="2">ISS141</strain>
    </source>
</reference>
<dbReference type="AlphaFoldDB" id="A0A0V0YIB1"/>
<dbReference type="InterPro" id="IPR032245">
    <property type="entry name" value="RMI2"/>
</dbReference>
<accession>A0A0V0YIB1</accession>
<dbReference type="InterPro" id="IPR012340">
    <property type="entry name" value="NA-bd_OB-fold"/>
</dbReference>
<keyword evidence="1" id="KW-0812">Transmembrane</keyword>
<dbReference type="Gene3D" id="2.40.50.140">
    <property type="entry name" value="Nucleic acid-binding proteins"/>
    <property type="match status" value="1"/>
</dbReference>
<gene>
    <name evidence="2" type="ORF">T4E_65</name>
</gene>
<dbReference type="Proteomes" id="UP000054815">
    <property type="component" value="Unassembled WGS sequence"/>
</dbReference>
<sequence>MSNSVSTTEFVTSFPLRKLFCCHLKFATFQPTENSWTLLVDGKCHRIYYIWMQGTLQMRCDEKKVDKKTVIFSDSTGNVDVILPSSMKQNVSDVSAENYCSLICELVDKSDDGIVTVKAKKLTPLQFKRKSNLEIAWATELSGGSVQLVGYIVACKMTLAERQFSAQRRRRNLKQNCKRTAKLSNFSFSVQATAMLLSKFQLVARLFFRHLGLLIAKYPLPFVIGPVLITVAGLAGIYLNVDLGEIDYDTSMSDFFPENSKSWSNMHKLQSIFPTNDDDDDDQPSAAELSSFFGISFIFLRRNLAYATLTLSLIHI</sequence>